<accession>A0ABN8YMT6</accession>
<protein>
    <submittedName>
        <fullName evidence="2">Uncharacterized protein</fullName>
    </submittedName>
</protein>
<sequence>MEEREANPETGSLAATLTLLATQTVSGEKTQMLRSLHRAVKWLEDRLGPQPGNGPLGFPRHPRAQENSSPSPFFLVDDESVPCCHVPRDPRSFQLESHLLRWPWSLLCTLARHADKWNDGIGVHRVESVHLARHLNLGT</sequence>
<evidence type="ECO:0000256" key="1">
    <source>
        <dbReference type="SAM" id="MobiDB-lite"/>
    </source>
</evidence>
<dbReference type="Proteomes" id="UP001176941">
    <property type="component" value="Chromosome 21"/>
</dbReference>
<organism evidence="2 3">
    <name type="scientific">Rangifer tarandus platyrhynchus</name>
    <name type="common">Svalbard reindeer</name>
    <dbReference type="NCBI Taxonomy" id="3082113"/>
    <lineage>
        <taxon>Eukaryota</taxon>
        <taxon>Metazoa</taxon>
        <taxon>Chordata</taxon>
        <taxon>Craniata</taxon>
        <taxon>Vertebrata</taxon>
        <taxon>Euteleostomi</taxon>
        <taxon>Mammalia</taxon>
        <taxon>Eutheria</taxon>
        <taxon>Laurasiatheria</taxon>
        <taxon>Artiodactyla</taxon>
        <taxon>Ruminantia</taxon>
        <taxon>Pecora</taxon>
        <taxon>Cervidae</taxon>
        <taxon>Odocoileinae</taxon>
        <taxon>Rangifer</taxon>
    </lineage>
</organism>
<evidence type="ECO:0000313" key="3">
    <source>
        <dbReference type="Proteomes" id="UP001176941"/>
    </source>
</evidence>
<reference evidence="2" key="1">
    <citation type="submission" date="2023-04" db="EMBL/GenBank/DDBJ databases">
        <authorList>
            <consortium name="ELIXIR-Norway"/>
        </authorList>
    </citation>
    <scope>NUCLEOTIDE SEQUENCE [LARGE SCALE GENOMIC DNA]</scope>
</reference>
<name>A0ABN8YMT6_RANTA</name>
<gene>
    <name evidence="2" type="ORF">MRATA1EN1_LOCUS11854</name>
</gene>
<keyword evidence="3" id="KW-1185">Reference proteome</keyword>
<proteinExistence type="predicted"/>
<feature type="region of interest" description="Disordered" evidence="1">
    <location>
        <begin position="46"/>
        <end position="72"/>
    </location>
</feature>
<dbReference type="EMBL" id="OX459957">
    <property type="protein sequence ID" value="CAI9162892.1"/>
    <property type="molecule type" value="Genomic_DNA"/>
</dbReference>
<evidence type="ECO:0000313" key="2">
    <source>
        <dbReference type="EMBL" id="CAI9162892.1"/>
    </source>
</evidence>